<dbReference type="Pfam" id="PF09995">
    <property type="entry name" value="MPAB_Lcp_cat"/>
    <property type="match status" value="1"/>
</dbReference>
<dbReference type="PANTHER" id="PTHR36151:SF3">
    <property type="entry name" value="ER-BOUND OXYGENASE MPAB_MPAB'_RUBBER OXYGENASE CATALYTIC DOMAIN-CONTAINING PROTEIN"/>
    <property type="match status" value="1"/>
</dbReference>
<feature type="domain" description="ER-bound oxygenase mpaB/mpaB'/Rubber oxygenase catalytic" evidence="1">
    <location>
        <begin position="54"/>
        <end position="284"/>
    </location>
</feature>
<proteinExistence type="predicted"/>
<reference evidence="2 3" key="1">
    <citation type="journal article" date="2014" name="Int. J. Syst. Evol. Microbiol.">
        <title>Solimonas terrae sp. nov., isolated from soil.</title>
        <authorList>
            <person name="Kim S.J."/>
            <person name="Moon J.Y."/>
            <person name="Weon H.Y."/>
            <person name="Ahn J.H."/>
            <person name="Chen W.M."/>
            <person name="Kwon S.W."/>
        </authorList>
    </citation>
    <scope>NUCLEOTIDE SEQUENCE [LARGE SCALE GENOMIC DNA]</scope>
    <source>
        <strain evidence="2 3">KIS83-12</strain>
    </source>
</reference>
<dbReference type="EMBL" id="JAAMOW010000007">
    <property type="protein sequence ID" value="NGY06002.1"/>
    <property type="molecule type" value="Genomic_DNA"/>
</dbReference>
<evidence type="ECO:0000313" key="3">
    <source>
        <dbReference type="Proteomes" id="UP000472676"/>
    </source>
</evidence>
<dbReference type="Proteomes" id="UP000472676">
    <property type="component" value="Unassembled WGS sequence"/>
</dbReference>
<comment type="caution">
    <text evidence="2">The sequence shown here is derived from an EMBL/GenBank/DDBJ whole genome shotgun (WGS) entry which is preliminary data.</text>
</comment>
<gene>
    <name evidence="2" type="ORF">G7Y85_14605</name>
</gene>
<dbReference type="SMR" id="A0A6M2BTL0"/>
<dbReference type="GO" id="GO:0016491">
    <property type="term" value="F:oxidoreductase activity"/>
    <property type="evidence" value="ECO:0007669"/>
    <property type="project" value="InterPro"/>
</dbReference>
<dbReference type="AlphaFoldDB" id="A0A6M2BTL0"/>
<evidence type="ECO:0000259" key="1">
    <source>
        <dbReference type="Pfam" id="PF09995"/>
    </source>
</evidence>
<accession>A0A6M2BTL0</accession>
<protein>
    <submittedName>
        <fullName evidence="2">DUF2236 domain-containing protein</fullName>
    </submittedName>
</protein>
<organism evidence="2 3">
    <name type="scientific">Solimonas terrae</name>
    <dbReference type="NCBI Taxonomy" id="1396819"/>
    <lineage>
        <taxon>Bacteria</taxon>
        <taxon>Pseudomonadati</taxon>
        <taxon>Pseudomonadota</taxon>
        <taxon>Gammaproteobacteria</taxon>
        <taxon>Nevskiales</taxon>
        <taxon>Nevskiaceae</taxon>
        <taxon>Solimonas</taxon>
    </lineage>
</organism>
<keyword evidence="3" id="KW-1185">Reference proteome</keyword>
<name>A0A6M2BTL0_9GAMM</name>
<dbReference type="PANTHER" id="PTHR36151">
    <property type="entry name" value="BLR2777 PROTEIN"/>
    <property type="match status" value="1"/>
</dbReference>
<dbReference type="InterPro" id="IPR018713">
    <property type="entry name" value="MPAB/Lcp_cat_dom"/>
</dbReference>
<dbReference type="RefSeq" id="WP_166258617.1">
    <property type="nucleotide sequence ID" value="NZ_JAAMOW010000007.1"/>
</dbReference>
<sequence>MKTTPPSLRGIGRFWHEPLRRRVVGVIAGPQGPTLDYDTPPGDAGLFGPDSVTWRIHSDFPGMISGGICALMLQTLQPHALAGVWDHSNFRDDLLGRLRRTTAFVSGTSFAPRAVAETLIAQVKTIHSRVHGTAPDGQPYTADDPELLTWVHVTEMASFLAGYQRYHRSDLAPAWRDRYFDETARVAEALGARGVPRSAQQIEAYFTRLLPTLQYSERSREVLRVLENVDLQVPGNPALRSVMLGAGAALLPDWACALMGRGRLRRQRDRIAARSLRLAAPTLRAALANGIAARACRRMGLQPALLARFPDEPA</sequence>
<evidence type="ECO:0000313" key="2">
    <source>
        <dbReference type="EMBL" id="NGY06002.1"/>
    </source>
</evidence>